<feature type="coiled-coil region" evidence="1">
    <location>
        <begin position="3620"/>
        <end position="3702"/>
    </location>
</feature>
<feature type="compositionally biased region" description="Low complexity" evidence="2">
    <location>
        <begin position="5948"/>
        <end position="5973"/>
    </location>
</feature>
<dbReference type="PANTHER" id="PTHR23159">
    <property type="entry name" value="CENTROSOMAL PROTEIN 2"/>
    <property type="match status" value="1"/>
</dbReference>
<reference evidence="4" key="1">
    <citation type="submission" date="2022-06" db="EMBL/GenBank/DDBJ databases">
        <authorList>
            <person name="Berger JAMES D."/>
            <person name="Berger JAMES D."/>
        </authorList>
    </citation>
    <scope>NUCLEOTIDE SEQUENCE [LARGE SCALE GENOMIC DNA]</scope>
</reference>
<dbReference type="InterPro" id="IPR002227">
    <property type="entry name" value="Tyrosinase_Cu-bd"/>
</dbReference>
<protein>
    <recommendedName>
        <fullName evidence="3">Tyrosinase copper-binding domain-containing protein</fullName>
    </recommendedName>
</protein>
<dbReference type="PROSITE" id="PS00498">
    <property type="entry name" value="TYROSINASE_2"/>
    <property type="match status" value="1"/>
</dbReference>
<feature type="coiled-coil region" evidence="1">
    <location>
        <begin position="2504"/>
        <end position="2559"/>
    </location>
</feature>
<feature type="coiled-coil region" evidence="1">
    <location>
        <begin position="4706"/>
        <end position="4733"/>
    </location>
</feature>
<organism evidence="4 5">
    <name type="scientific">Schistosoma rodhaini</name>
    <dbReference type="NCBI Taxonomy" id="6188"/>
    <lineage>
        <taxon>Eukaryota</taxon>
        <taxon>Metazoa</taxon>
        <taxon>Spiralia</taxon>
        <taxon>Lophotrochozoa</taxon>
        <taxon>Platyhelminthes</taxon>
        <taxon>Trematoda</taxon>
        <taxon>Digenea</taxon>
        <taxon>Strigeidida</taxon>
        <taxon>Schistosomatoidea</taxon>
        <taxon>Schistosomatidae</taxon>
        <taxon>Schistosoma</taxon>
    </lineage>
</organism>
<proteinExistence type="predicted"/>
<feature type="coiled-coil region" evidence="1">
    <location>
        <begin position="998"/>
        <end position="1080"/>
    </location>
</feature>
<feature type="coiled-coil region" evidence="1">
    <location>
        <begin position="124"/>
        <end position="206"/>
    </location>
</feature>
<feature type="compositionally biased region" description="Basic residues" evidence="2">
    <location>
        <begin position="5785"/>
        <end position="5794"/>
    </location>
</feature>
<dbReference type="GO" id="GO:0016491">
    <property type="term" value="F:oxidoreductase activity"/>
    <property type="evidence" value="ECO:0007669"/>
    <property type="project" value="InterPro"/>
</dbReference>
<feature type="coiled-coil region" evidence="1">
    <location>
        <begin position="1360"/>
        <end position="1405"/>
    </location>
</feature>
<evidence type="ECO:0000259" key="3">
    <source>
        <dbReference type="PROSITE" id="PS00498"/>
    </source>
</evidence>
<reference evidence="5" key="2">
    <citation type="submission" date="2023-11" db="UniProtKB">
        <authorList>
            <consortium name="WormBaseParasite"/>
        </authorList>
    </citation>
    <scope>IDENTIFICATION</scope>
</reference>
<dbReference type="PANTHER" id="PTHR23159:SF31">
    <property type="entry name" value="CENTROSOME-ASSOCIATED PROTEIN CEP250 ISOFORM X1"/>
    <property type="match status" value="1"/>
</dbReference>
<feature type="region of interest" description="Disordered" evidence="2">
    <location>
        <begin position="5785"/>
        <end position="5857"/>
    </location>
</feature>
<feature type="coiled-coil region" evidence="1">
    <location>
        <begin position="3378"/>
        <end position="3433"/>
    </location>
</feature>
<name>A0AA85FXP4_9TREM</name>
<feature type="coiled-coil region" evidence="1">
    <location>
        <begin position="1109"/>
        <end position="1136"/>
    </location>
</feature>
<feature type="coiled-coil region" evidence="1">
    <location>
        <begin position="3108"/>
        <end position="3153"/>
    </location>
</feature>
<feature type="coiled-coil region" evidence="1">
    <location>
        <begin position="3731"/>
        <end position="3758"/>
    </location>
</feature>
<feature type="region of interest" description="Disordered" evidence="2">
    <location>
        <begin position="100"/>
        <end position="119"/>
    </location>
</feature>
<feature type="compositionally biased region" description="Low complexity" evidence="2">
    <location>
        <begin position="5819"/>
        <end position="5848"/>
    </location>
</feature>
<keyword evidence="1" id="KW-0175">Coiled coil</keyword>
<accession>A0AA85FXP4</accession>
<keyword evidence="4" id="KW-1185">Reference proteome</keyword>
<sequence>MMKQTEVQELESRIVVNERTWSIPCETVRKAPDVVVGELAEVDDTDRVEADVFSGVPDKKLVETVAGDSVSGIVHDRMDRQTMDLCVEGVSNEEVVSPIHATQSWTKPTSEEDNDDPELSLLNTDSLRARLKEAMNRISELENAKTELSARVGELEGVMMCEEKPMDVMPLSSGVPDRSMKVTDEADALSKQNKELMTEVDLLRSRISERVTMLDDVCMEMDEVRGSLGFLLKQVKELRAAHAEANADRADMANRVSEYERASRRPCETVGRSTSPVQDIDYAHEGLSTDRCTSDGLREDLQRALDTQSFELEVVTEKLKECESVNNDLICECESLKRRLESYVTVTSDLENDVTKTKALLVFVVDHIRGLRSDYGDWCREHEERVHDCLDAVATGLSHGVVEHVDRECETMTCPEHLESTVMLDSIVPLQESNEVTSMQRGKDWDSVNEMSRLCDTNRELSEELCKCRDLCDKQVSEMVLMQTALREAVEQASTARQELEAYRHEKVCVVSDLEGRLSASRDECSALRDEMCRLEKSMEERCNTVLAIANRDWESRVNEIVSERDTAMKELSELRGRLDMADDVDARLVKAVCRSDMRTEMPDRIIEHDVALSSGFTSDLRETVSVGVGKDAEDDESNCMVVDGWSDYSSECIHDEHKPSVSVGSPTRLVSVETQATDSVSWLATDTLSTSGFTYPSTVDQSTMSAVEMTREKLVSSSLCEDKSNVVGQLREELASCYEQIVKLSKSVEESDASLMDVRRLLTVKESEVADLREEKRHLRDEVNELRETVEAERRDLDIMRANVDVLERKEEVSAMYVESRGPNTAAVEEECVQTEIEDDVYDLVSSLQVEVAHLREENAATLTALERSQLELMMKQTEVQELESRIVVNERTWSIPCETVRKAPDVVVGELAEVDDTDRVEADVFSGVPDKKLVETVAGDSVSGIVHDRMDRQTMDLCVEGVSNEEVVSPIHATQSWTKPTSEEDNDDPELSLLNTDSLRARLKEAMNRISELENAKTELSARVGELEGVMMCEEKPMDVMPLSSGVPDRSMKVTDEADALSKQNKELMTEVDLLRSRISERVTMLDDVCMEMDEVRGSLGFLLKQVKELRAAHAEANADRADMANRVSEYERASRRPCETVGRSTSPVQDIDYAHEGLSTDRCTSDGLREDLQRALDTQSFELEVVTEKLKECESVNNDLICECESLKRRLESYVTVTSDLENDVTKTKALLVFVVDHIRGLRSDYGDWCREHEERVHDCLDAVATGLSHGVVEHVDRECETMTCPEHLESTVMLDSIVPLQESNEVTSMQRGKDWDSVNEMSRLCDTNRELSEELCKCRDLCDKQVSEMVLMQTALREAVEQASTARQELEAYRHEKVCVVSDLEGRLSASRDECSALRDEMCRLEKSMEERCNTVLAIANRDWESRVNEIVSERDTAMKELSELRGRLDMADDVDARLVKAVCRSDMRTEMPDRIIEHDVALSSGFTSDLRETVSVGVGKDAEDDESNCMVVDGWSDYSSECIHDEHKPSVSVGSPTRLVSVETQATDSVSWLATDTLSTSGFTYPSTVDQSTMSAVEMTREKLVSSSLCEDKLNVVGQLREELASCYEQIVKLSKSVEESDASLMDVRRLLTVKESEVADLREEKRHLRDEVNELRETVEAERRDLDIMRANVDVLERKEEVSAMYVESRGPNTAAVEEECVQTEIEDDVYDLVSSLQVEVAHLREENAATLTALERSQLELMMKQTEVQELESRIVVNERTWSIPCETVRKAPDVVVGELAEVDDTDRVEADVFSGVPDKKLVETVAGDSVSGIVHDRMDRQTMDLCVEGVSNEEVVSPIHATQSWTKPTSEEDNDDPELSLLNTDSLRARLKEAMNRISELENAKTELSARVGELEGVMMCEEKPMDVMPLSSGVPDRSMKVTDEADALSKQNKELMTEVDLLRSRISERVTMLDDVCMEMDEVRGSLGFLLKQVKELRAAHAEANADRADMANRVSEYERASRRLCETVGRSTSPVQDIDYAHEGLSTDRCTSDGLREDLQRALDTQSFELEVVTVKLKECESVNNDLICECESLKRRLESYVTVTSDLENDVTKTKALLVFVVDHIRGLRSDYGDWCREHEERVHDCLDAVATGLSHGVVEHVDRECETMTCPEHLESTVMLDSIVPLQESNEVTSMQRGKDWDSVNEMSRLCDTNRELSEELCKCRDLCDKQVSEMVLMQTALREAVEQASTARQELEAYRHEKVCVVSDLEGRLSASRDECSALRDEMCRLEKSMEERCNTVLAIANRDWESRVNEIVSERDTAMKELSELRGRLDMADDVDARLVKAVCRSDMRTEMPDRIIEHDVALSSGFTSDLRETVSVGVGKDAEDDESNCMVVDGWSDYSSECIHDEHKPSVSVGSPTRLVSVETQATDSVSWLATDTLSTSGFTYPSTVDQSTMSAVEMTREKLVSSSLCEDKLNVVGQLREELASCYEQIVKLSKSVEESDASLMDVRRLLTVKESEVADLREEKRHLRDEVNELRETVEAERRDLDIMRANVDVLERKEEVSAMYVESRGPNTAAVEEECVQTEIEDDVYDLVSSLQVEVAHLREENAATLTALERSQLELMMKQTEVQELESRIVVNERTWSIPCETVRKAPDVVVGELAEVDDTDRVEADVFSGVPDKKLVETVAGDSVSGIVHDRMDRQTMDLCVEGVSNEEVVSPIHATQSWTKPTSEEDNDDPELSLLNTDSLRARLKEAMNRISELENAKTELSARVGELEGVMMCEEKPMDVMPLSSGVPDRSMKVTDEADALSKQNKELMTEVDLLRSRISERVTMLDDVCMEMDEVRGSLGFLLKQVKELRAAHAEANADRADMANRVSEYERASRRLCETVGRSTSPVQDIDYAHEGLSTDRCTSDGLREDLQRALDTQSFELEVVTEKLKECESVNNDLICECESLKRRLESYVTVTSDLENDVTKTKALLVFVVDHIRGLRSDYGDWCREHEERVHDCLDAVATGLSHGVVEHVDRECETMTCPEHLESTVMLDSIVPLQESNEVTSMQRGKDWDSVNEMSRLCDTNRELSEELCKCRDLCDKQVSEMVLMQTALREAVEQASTARQELEAYRHEKVCVVSDLEGRLSASRDECSALRDEMCRLEKSMEERCNTVLAIANRDWESRVNEIVSERDTAMKELSELRGRLDMADDVDARLVKAVCRSGMRTEMPDRIIEHDVALSSGFTSDLRETVSVGVGKDAEDDESNCMVVDGWSDYSSECIHDEHKPSVSVGSPTRLVSVETQATDSVSWLATDTLSTSGFTYPSTVDQSTMSAVEMTREKLVSSSLCEDKLNVVGQLREELASCYEQIVKLSKSVEESDASLMDVRRLLTVKESEVADLREEKRHLRDEVNELRETVEAERRDLDIMRANVDVLERKEEVSAMYVESRGPNTAAVEEECVQTEIEDDVYDLVSSLQVEVAHLREENAATLTALERSQLELMMKQTEVQELESRIVVNERTWSIPCETVRKAPDVVVGELAEVDDTDRVEADVFSGVPDKKLVETVAGDSVSGIVHDRMDRQTMDLCVEGVSNEEVVSPIHATQSWTKPTSEEDNDDPELSLLNTDSLRARLKEAMNRISELENAKTELSARVGELEGVMMCEEKPMDVMPLSSGVPDRSMKVTDEADALSKQNKELMTEVDLLRSRISERVTMLDDVCMEMDEVRGSLGFLLKQVKELRAAHAEANADRADMANRVSEYERASRRPCETVGRSTSPVQDIDYAHEGLSTDRCTSDGLREDLQRALDTQSFELEVVTEKLKECESVNNDLICECESLKRRLESYVTVTSDLENDVTKTKALLVFVVDHIRGLRSDYGDWCREHEERVHDCLDAVATGLSHGVVEHVDRECETMTCPEHLESTVMLDSIVPLQESNEVTSMQRGKDWDSVNEMSKLCDINRQLICEIFPRTPLSGEFCFCRNSTLDFVSSSNVVDELSQLKHNFSSLSMSLAFAVDFVDLCVKLVSLFVNLFLNLSRCATATFDDVLRTDFIDLLSDIVTFSKSSNFVEVFGDYSNHLKCFSNLYDLLLSPGLASCSLCKIQNVSDPSFICNLCVRCITSIQNPDVYNFMLNAEYPEINPMNGSTDDVVDDEDVNSPCDLISDLTPYTHHSQLVTQQSLPIDTQQSELEHKLIIAKSEMNRLYDLLYNIRSNNHNEQERDQDQLLSISTINLNLQRFIDGLFKEILQSLNESTSSSSSSSISCLTDCIHKYVMLNNQLITFPKNQYITNYYKHLNQFMNFSHLNHKPIINNNQFNDSQIEIQKIYFENLYLKKQNDQIFNDMNQQFSMIKLLINKSISNQILNTFFEKSITNSFIMNHHFNQYYQFIDYILNERSQLLNENLYYKNYINNNNESHLIDIENIDNNDKDDLDHFIKQQLDQFNHSILKTNQYLLNKINKINLKIENIENQLNNNQKYFNQKLINLQKINNQWKNNINLMFNHLFNLMNKINYDDDVTTTMATTEKMTVAAASTTVTTDQIQTHDSEISIIEENFNITEQSLLNVTTTTMTTATTTTVTSTTIPATDIPLSIYHLNESPINILNPNDIMPTYNLLMNQLQPQLNKMGMIENQLNSYNILIKQLIKQSNKLNNEIIQLQSLINNQNNETMIIDHLVTDNVAIATEPIEENDHDDNVTIATESTEVDNHDDDNTNIEMIMEKMKTYTNQLNCIRKKLIQIKQEKSNLLYHQMNEKPSELLNIEQMETYNEDTNHVDYELVVEEEEDIHRCDQSTSLNKKIDHVECINEQCQKQLSPIKEDISTIKTMILHIKEYMNRNLQHTFIYTSMDLHQALELDKSDDLLCNKLKMFSKFTHNLYELLQLYTVLSVPEVSSVEVCSEDDIVTFLDTLLSSIKNILERNDTKNSNIPIIDSTHQCIDSLEQQTTNQRTDEMISSLNEIPITTEVQLIRDQLQSHDPEVRTVEETINVTEQSLLNVRRDCTEFKDDERSVRNSTPDDSNILRRSNKKLLCRSFSLPNLSQFNDKSMKLDSPLALNGIWPKRLFRSMVAISSQTSTYPLSIMYLLRPPYLTFVLKSFQKLEVSTPAILLNLQQQLRILLLLTPENHLACLEHVHKYLTDIDTYLLVKELITRKSLNDLHFELLKLTRLKHIERKKRMDNITMNTSSTLSSSSFISLDLQTLLPEDVLDKKILHIKEKLNQTILSYKCIQELLNHKDDFTFNITGDVDLVGSDTTTTTGSDTFLCYRSSDHDPQFYISHDKEQSQITISKNNEDPVFIADHSELDYALRLLHLRDTELLYIISTQNKSEEESMYSFKYNLSASILTSEVLKEKLKKFLYWENIDPININSIPIQRININMLELQESSEQQQQIDTISSVSKNQLFINIETTEITDQSTTGQMSYHEDMDWYEQHLYTLVQNALNALNQMNQHFLESKKPLLSECRQEELINILTKLLTTIPINCGIQQDPHEKTVPKIFPSSSFSFSPSLTSSSLLEEHQRCNTTATTMTPSGITLSSTTPTYNITTTATSFSQAKPISEISDSSNLSLTTNLTYPRRSEKTSIHELISSVDHLKNLKELRNLAKYLLDQYHIVTSELELQSDTNWCLRQRLTNANSQLNRLTGLLNKGSQGLSSIEEDLSLGTDKTSLRSEHYDGIRQRSLQPTYYNLNTLQEKHKTSGRRLNFIPSSDEHLVRSSYSSSIQTMGRKSILKSKSKSDVSSMTSRISDPDYFIIHGMFIPMKIMQSISSQTVKHKKLSCLPRNTFNCGPILKRSSIHQHSRKRYHSSTDYTNQSLSTSSCVNDQSINSRTITSTLTPTPRTPTPTSTTPTATVPTTTLTDSSKQLDNNNNPNIIISHWNELEEGQQKLHHASMSIIKDYEYYHNKSLSLSVSSTMNNDNDIQYNEKQSLLYEYQSNNNTTDNTTDNINSSNIHHQLPESSTSASTSSSLSYSSYHSNSHPHSYNSRMMMKSRKLKFHSRFLNLFKSNFKKS</sequence>
<feature type="coiled-coil region" evidence="1">
    <location>
        <begin position="1630"/>
        <end position="1685"/>
    </location>
</feature>
<feature type="coiled-coil region" evidence="1">
    <location>
        <begin position="756"/>
        <end position="811"/>
    </location>
</feature>
<feature type="coiled-coil region" evidence="1">
    <location>
        <begin position="2234"/>
        <end position="2279"/>
    </location>
</feature>
<dbReference type="WBParaSite" id="SRDH1_69330.5">
    <property type="protein sequence ID" value="SRDH1_69330.5"/>
    <property type="gene ID" value="SRDH1_69330"/>
</dbReference>
<feature type="compositionally biased region" description="Low complexity" evidence="2">
    <location>
        <begin position="5925"/>
        <end position="5941"/>
    </location>
</feature>
<feature type="coiled-coil region" evidence="1">
    <location>
        <begin position="4443"/>
        <end position="4470"/>
    </location>
</feature>
<evidence type="ECO:0000256" key="1">
    <source>
        <dbReference type="SAM" id="Coils"/>
    </source>
</evidence>
<feature type="coiled-coil region" evidence="1">
    <location>
        <begin position="2746"/>
        <end position="2828"/>
    </location>
</feature>
<feature type="coiled-coil region" evidence="1">
    <location>
        <begin position="1872"/>
        <end position="1954"/>
    </location>
</feature>
<feature type="coiled-coil region" evidence="1">
    <location>
        <begin position="486"/>
        <end position="531"/>
    </location>
</feature>
<dbReference type="Proteomes" id="UP000050792">
    <property type="component" value="Unassembled WGS sequence"/>
</dbReference>
<evidence type="ECO:0000313" key="5">
    <source>
        <dbReference type="WBParaSite" id="SRDH1_69330.5"/>
    </source>
</evidence>
<feature type="compositionally biased region" description="Polar residues" evidence="2">
    <location>
        <begin position="5796"/>
        <end position="5818"/>
    </location>
</feature>
<evidence type="ECO:0000313" key="4">
    <source>
        <dbReference type="Proteomes" id="UP000050792"/>
    </source>
</evidence>
<feature type="coiled-coil region" evidence="1">
    <location>
        <begin position="1983"/>
        <end position="2010"/>
    </location>
</feature>
<feature type="domain" description="Tyrosinase copper-binding" evidence="3">
    <location>
        <begin position="5283"/>
        <end position="5294"/>
    </location>
</feature>
<evidence type="ECO:0000256" key="2">
    <source>
        <dbReference type="SAM" id="MobiDB-lite"/>
    </source>
</evidence>
<feature type="coiled-coil region" evidence="1">
    <location>
        <begin position="2857"/>
        <end position="2884"/>
    </location>
</feature>
<feature type="region of interest" description="Disordered" evidence="2">
    <location>
        <begin position="5925"/>
        <end position="5973"/>
    </location>
</feature>
<feature type="coiled-coil region" evidence="1">
    <location>
        <begin position="4625"/>
        <end position="4659"/>
    </location>
</feature>
<feature type="coiled-coil region" evidence="1">
    <location>
        <begin position="235"/>
        <end position="262"/>
    </location>
</feature>